<dbReference type="Gene3D" id="3.40.640.10">
    <property type="entry name" value="Type I PLP-dependent aspartate aminotransferase-like (Major domain)"/>
    <property type="match status" value="1"/>
</dbReference>
<keyword evidence="2" id="KW-0808">Transferase</keyword>
<keyword evidence="1" id="KW-0663">Pyridoxal phosphate</keyword>
<protein>
    <submittedName>
        <fullName evidence="2">Cysteine desulfurase</fullName>
        <ecNumber evidence="2">2.8.1.7</ecNumber>
    </submittedName>
</protein>
<dbReference type="GO" id="GO:0031071">
    <property type="term" value="F:cysteine desulfurase activity"/>
    <property type="evidence" value="ECO:0007669"/>
    <property type="project" value="UniProtKB-EC"/>
</dbReference>
<accession>A0A3B0U4A9</accession>
<dbReference type="AlphaFoldDB" id="A0A3B0U4A9"/>
<dbReference type="PANTHER" id="PTHR43586:SF8">
    <property type="entry name" value="CYSTEINE DESULFURASE 1, CHLOROPLASTIC"/>
    <property type="match status" value="1"/>
</dbReference>
<name>A0A3B0U4A9_9ZZZZ</name>
<proteinExistence type="predicted"/>
<reference evidence="2" key="1">
    <citation type="submission" date="2018-06" db="EMBL/GenBank/DDBJ databases">
        <authorList>
            <person name="Zhirakovskaya E."/>
        </authorList>
    </citation>
    <scope>NUCLEOTIDE SEQUENCE</scope>
</reference>
<evidence type="ECO:0000313" key="2">
    <source>
        <dbReference type="EMBL" id="VAW25841.1"/>
    </source>
</evidence>
<dbReference type="InterPro" id="IPR015424">
    <property type="entry name" value="PyrdxlP-dep_Trfase"/>
</dbReference>
<dbReference type="EMBL" id="UOER01000514">
    <property type="protein sequence ID" value="VAW25841.1"/>
    <property type="molecule type" value="Genomic_DNA"/>
</dbReference>
<dbReference type="SUPFAM" id="SSF53383">
    <property type="entry name" value="PLP-dependent transferases"/>
    <property type="match status" value="1"/>
</dbReference>
<dbReference type="EC" id="2.8.1.7" evidence="2"/>
<evidence type="ECO:0000256" key="1">
    <source>
        <dbReference type="ARBA" id="ARBA00022898"/>
    </source>
</evidence>
<organism evidence="2">
    <name type="scientific">hydrothermal vent metagenome</name>
    <dbReference type="NCBI Taxonomy" id="652676"/>
    <lineage>
        <taxon>unclassified sequences</taxon>
        <taxon>metagenomes</taxon>
        <taxon>ecological metagenomes</taxon>
    </lineage>
</organism>
<sequence length="114" mass="12887">MSYSQKIPSSKLEAYFQKFRKNIIGINQTFESPNGEKEIIYTDWTASGRLYRPIEEKILNKFGPFVANTHTETSITGSVMTTAYHKARNIIKQHVNANEEDVLITEGTGMTGVI</sequence>
<dbReference type="PANTHER" id="PTHR43586">
    <property type="entry name" value="CYSTEINE DESULFURASE"/>
    <property type="match status" value="1"/>
</dbReference>
<dbReference type="InterPro" id="IPR015421">
    <property type="entry name" value="PyrdxlP-dep_Trfase_major"/>
</dbReference>
<gene>
    <name evidence="2" type="ORF">MNBD_BACTEROID04-365</name>
</gene>
<feature type="non-terminal residue" evidence="2">
    <location>
        <position position="114"/>
    </location>
</feature>